<name>A0A699ZJN8_HAELA</name>
<evidence type="ECO:0000313" key="2">
    <source>
        <dbReference type="Proteomes" id="UP000485058"/>
    </source>
</evidence>
<keyword evidence="2" id="KW-1185">Reference proteome</keyword>
<comment type="caution">
    <text evidence="1">The sequence shown here is derived from an EMBL/GenBank/DDBJ whole genome shotgun (WGS) entry which is preliminary data.</text>
</comment>
<accession>A0A699ZJN8</accession>
<dbReference type="EMBL" id="BLLF01001796">
    <property type="protein sequence ID" value="GFH21280.1"/>
    <property type="molecule type" value="Genomic_DNA"/>
</dbReference>
<protein>
    <submittedName>
        <fullName evidence="1">Uncharacterized protein</fullName>
    </submittedName>
</protein>
<organism evidence="1 2">
    <name type="scientific">Haematococcus lacustris</name>
    <name type="common">Green alga</name>
    <name type="synonym">Haematococcus pluvialis</name>
    <dbReference type="NCBI Taxonomy" id="44745"/>
    <lineage>
        <taxon>Eukaryota</taxon>
        <taxon>Viridiplantae</taxon>
        <taxon>Chlorophyta</taxon>
        <taxon>core chlorophytes</taxon>
        <taxon>Chlorophyceae</taxon>
        <taxon>CS clade</taxon>
        <taxon>Chlamydomonadales</taxon>
        <taxon>Haematococcaceae</taxon>
        <taxon>Haematococcus</taxon>
    </lineage>
</organism>
<evidence type="ECO:0000313" key="1">
    <source>
        <dbReference type="EMBL" id="GFH21280.1"/>
    </source>
</evidence>
<reference evidence="1 2" key="1">
    <citation type="submission" date="2020-02" db="EMBL/GenBank/DDBJ databases">
        <title>Draft genome sequence of Haematococcus lacustris strain NIES-144.</title>
        <authorList>
            <person name="Morimoto D."/>
            <person name="Nakagawa S."/>
            <person name="Yoshida T."/>
            <person name="Sawayama S."/>
        </authorList>
    </citation>
    <scope>NUCLEOTIDE SEQUENCE [LARGE SCALE GENOMIC DNA]</scope>
    <source>
        <strain evidence="1 2">NIES-144</strain>
    </source>
</reference>
<dbReference type="Proteomes" id="UP000485058">
    <property type="component" value="Unassembled WGS sequence"/>
</dbReference>
<gene>
    <name evidence="1" type="ORF">HaLaN_18548</name>
</gene>
<proteinExistence type="predicted"/>
<dbReference type="AlphaFoldDB" id="A0A699ZJN8"/>
<sequence length="32" mass="3316">MDAKAEVQQLDQLGTLCLLLCDPPSCAGLVGL</sequence>